<dbReference type="PROSITE" id="PS00486">
    <property type="entry name" value="DNA_MISMATCH_REPAIR_2"/>
    <property type="match status" value="1"/>
</dbReference>
<dbReference type="InterPro" id="IPR000432">
    <property type="entry name" value="DNA_mismatch_repair_MutS_C"/>
</dbReference>
<keyword evidence="4" id="KW-0238">DNA-binding</keyword>
<dbReference type="AlphaFoldDB" id="A0ABD2QKC0"/>
<dbReference type="GO" id="GO:0003677">
    <property type="term" value="F:DNA binding"/>
    <property type="evidence" value="ECO:0007669"/>
    <property type="project" value="UniProtKB-KW"/>
</dbReference>
<protein>
    <submittedName>
        <fullName evidence="6">DNA mismatch repair protein msh6</fullName>
    </submittedName>
</protein>
<reference evidence="6 7" key="1">
    <citation type="submission" date="2024-11" db="EMBL/GenBank/DDBJ databases">
        <title>Adaptive evolution of stress response genes in parasites aligns with host niche diversity.</title>
        <authorList>
            <person name="Hahn C."/>
            <person name="Resl P."/>
        </authorList>
    </citation>
    <scope>NUCLEOTIDE SEQUENCE [LARGE SCALE GENOMIC DNA]</scope>
    <source>
        <strain evidence="6">EGGRZ-B1_66</strain>
        <tissue evidence="6">Body</tissue>
    </source>
</reference>
<dbReference type="GO" id="GO:0005524">
    <property type="term" value="F:ATP binding"/>
    <property type="evidence" value="ECO:0007669"/>
    <property type="project" value="UniProtKB-KW"/>
</dbReference>
<comment type="similarity">
    <text evidence="1">Belongs to the DNA mismatch repair MutS family.</text>
</comment>
<keyword evidence="7" id="KW-1185">Reference proteome</keyword>
<keyword evidence="2" id="KW-0547">Nucleotide-binding</keyword>
<dbReference type="SMART" id="SM00534">
    <property type="entry name" value="MUTSac"/>
    <property type="match status" value="1"/>
</dbReference>
<comment type="caution">
    <text evidence="6">The sequence shown here is derived from an EMBL/GenBank/DDBJ whole genome shotgun (WGS) entry which is preliminary data.</text>
</comment>
<evidence type="ECO:0000256" key="2">
    <source>
        <dbReference type="ARBA" id="ARBA00022741"/>
    </source>
</evidence>
<evidence type="ECO:0000259" key="5">
    <source>
        <dbReference type="PROSITE" id="PS00486"/>
    </source>
</evidence>
<gene>
    <name evidence="6" type="primary">MSH6_1</name>
    <name evidence="6" type="ORF">Ciccas_001325</name>
</gene>
<evidence type="ECO:0000313" key="7">
    <source>
        <dbReference type="Proteomes" id="UP001626550"/>
    </source>
</evidence>
<dbReference type="PANTHER" id="PTHR11361">
    <property type="entry name" value="DNA MISMATCH REPAIR PROTEIN MUTS FAMILY MEMBER"/>
    <property type="match status" value="1"/>
</dbReference>
<organism evidence="6 7">
    <name type="scientific">Cichlidogyrus casuarinus</name>
    <dbReference type="NCBI Taxonomy" id="1844966"/>
    <lineage>
        <taxon>Eukaryota</taxon>
        <taxon>Metazoa</taxon>
        <taxon>Spiralia</taxon>
        <taxon>Lophotrochozoa</taxon>
        <taxon>Platyhelminthes</taxon>
        <taxon>Monogenea</taxon>
        <taxon>Monopisthocotylea</taxon>
        <taxon>Dactylogyridea</taxon>
        <taxon>Ancyrocephalidae</taxon>
        <taxon>Cichlidogyrus</taxon>
    </lineage>
</organism>
<feature type="domain" description="DNA mismatch repair proteins mutS family" evidence="5">
    <location>
        <begin position="116"/>
        <end position="132"/>
    </location>
</feature>
<dbReference type="Gene3D" id="3.40.50.300">
    <property type="entry name" value="P-loop containing nucleotide triphosphate hydrolases"/>
    <property type="match status" value="1"/>
</dbReference>
<dbReference type="InterPro" id="IPR045076">
    <property type="entry name" value="MutS"/>
</dbReference>
<evidence type="ECO:0000313" key="6">
    <source>
        <dbReference type="EMBL" id="KAL3319998.1"/>
    </source>
</evidence>
<dbReference type="PANTHER" id="PTHR11361:SF148">
    <property type="entry name" value="DNA MISMATCH REPAIR PROTEIN MSH6"/>
    <property type="match status" value="1"/>
</dbReference>
<evidence type="ECO:0000256" key="3">
    <source>
        <dbReference type="ARBA" id="ARBA00022840"/>
    </source>
</evidence>
<keyword evidence="3" id="KW-0067">ATP-binding</keyword>
<dbReference type="InterPro" id="IPR027417">
    <property type="entry name" value="P-loop_NTPase"/>
</dbReference>
<dbReference type="SUPFAM" id="SSF52540">
    <property type="entry name" value="P-loop containing nucleoside triphosphate hydrolases"/>
    <property type="match status" value="1"/>
</dbReference>
<accession>A0ABD2QKC0</accession>
<dbReference type="Proteomes" id="UP001626550">
    <property type="component" value="Unassembled WGS sequence"/>
</dbReference>
<evidence type="ECO:0000256" key="1">
    <source>
        <dbReference type="ARBA" id="ARBA00006271"/>
    </source>
</evidence>
<name>A0ABD2QKC0_9PLAT</name>
<dbReference type="EMBL" id="JBJKFK010000084">
    <property type="protein sequence ID" value="KAL3319998.1"/>
    <property type="molecule type" value="Genomic_DNA"/>
</dbReference>
<evidence type="ECO:0000256" key="4">
    <source>
        <dbReference type="ARBA" id="ARBA00023125"/>
    </source>
</evidence>
<proteinExistence type="inferred from homology"/>
<dbReference type="Pfam" id="PF00488">
    <property type="entry name" value="MutS_V"/>
    <property type="match status" value="1"/>
</dbReference>
<sequence>MLVKPMVRIVEGRHPCLGSEVIPNNLLLGCEELPARCVVVTGPNMGGKSTLMRQTALIALLAHLGCKVPADQCELTPIDRIFTRLGASDRLLAGESTFMVELSECASILRHSTPHSLILMDELGRGTSTHDGSALASSVLHYLAEAAPRCLFSTHYHTLVDGQERQSKIGMGHMACMVEEPLADAGGDKSGLDFETVHFLYKFVPGQCPKSYGFNAARLAQIPDKITRYAVRKAREFEKVSTTFTVLRDLLKAEDLSPDRLQQFRKRLDIV</sequence>